<dbReference type="InterPro" id="IPR012337">
    <property type="entry name" value="RNaseH-like_sf"/>
</dbReference>
<dbReference type="SUPFAM" id="SSF53098">
    <property type="entry name" value="Ribonuclease H-like"/>
    <property type="match status" value="1"/>
</dbReference>
<keyword evidence="3" id="KW-1185">Reference proteome</keyword>
<dbReference type="InterPro" id="IPR036397">
    <property type="entry name" value="RNaseH_sf"/>
</dbReference>
<dbReference type="PANTHER" id="PTHR47723:SF13">
    <property type="entry name" value="PUTATIVE-RELATED"/>
    <property type="match status" value="1"/>
</dbReference>
<dbReference type="EMBL" id="EQ974217">
    <property type="protein sequence ID" value="EEF31796.1"/>
    <property type="molecule type" value="Genomic_DNA"/>
</dbReference>
<evidence type="ECO:0000313" key="2">
    <source>
        <dbReference type="EMBL" id="EEF31796.1"/>
    </source>
</evidence>
<organism evidence="2 3">
    <name type="scientific">Ricinus communis</name>
    <name type="common">Castor bean</name>
    <dbReference type="NCBI Taxonomy" id="3988"/>
    <lineage>
        <taxon>Eukaryota</taxon>
        <taxon>Viridiplantae</taxon>
        <taxon>Streptophyta</taxon>
        <taxon>Embryophyta</taxon>
        <taxon>Tracheophyta</taxon>
        <taxon>Spermatophyta</taxon>
        <taxon>Magnoliopsida</taxon>
        <taxon>eudicotyledons</taxon>
        <taxon>Gunneridae</taxon>
        <taxon>Pentapetalae</taxon>
        <taxon>rosids</taxon>
        <taxon>fabids</taxon>
        <taxon>Malpighiales</taxon>
        <taxon>Euphorbiaceae</taxon>
        <taxon>Acalyphoideae</taxon>
        <taxon>Acalypheae</taxon>
        <taxon>Ricinus</taxon>
    </lineage>
</organism>
<dbReference type="InterPro" id="IPR044730">
    <property type="entry name" value="RNase_H-like_dom_plant"/>
</dbReference>
<dbReference type="CDD" id="cd06222">
    <property type="entry name" value="RNase_H_like"/>
    <property type="match status" value="1"/>
</dbReference>
<dbReference type="PANTHER" id="PTHR47723">
    <property type="entry name" value="OS05G0353850 PROTEIN"/>
    <property type="match status" value="1"/>
</dbReference>
<dbReference type="AlphaFoldDB" id="B9SX47"/>
<dbReference type="GO" id="GO:0003676">
    <property type="term" value="F:nucleic acid binding"/>
    <property type="evidence" value="ECO:0007669"/>
    <property type="project" value="InterPro"/>
</dbReference>
<protein>
    <submittedName>
        <fullName evidence="2">Nuclease, putative</fullName>
    </submittedName>
</protein>
<feature type="domain" description="RNase H type-1" evidence="1">
    <location>
        <begin position="15"/>
        <end position="140"/>
    </location>
</feature>
<dbReference type="STRING" id="3988.B9SX47"/>
<dbReference type="eggNOG" id="KOG1075">
    <property type="taxonomic scope" value="Eukaryota"/>
</dbReference>
<reference evidence="3" key="1">
    <citation type="journal article" date="2010" name="Nat. Biotechnol.">
        <title>Draft genome sequence of the oilseed species Ricinus communis.</title>
        <authorList>
            <person name="Chan A.P."/>
            <person name="Crabtree J."/>
            <person name="Zhao Q."/>
            <person name="Lorenzi H."/>
            <person name="Orvis J."/>
            <person name="Puiu D."/>
            <person name="Melake-Berhan A."/>
            <person name="Jones K.M."/>
            <person name="Redman J."/>
            <person name="Chen G."/>
            <person name="Cahoon E.B."/>
            <person name="Gedil M."/>
            <person name="Stanke M."/>
            <person name="Haas B.J."/>
            <person name="Wortman J.R."/>
            <person name="Fraser-Liggett C.M."/>
            <person name="Ravel J."/>
            <person name="Rabinowicz P.D."/>
        </authorList>
    </citation>
    <scope>NUCLEOTIDE SEQUENCE [LARGE SCALE GENOMIC DNA]</scope>
    <source>
        <strain evidence="3">cv. Hale</strain>
    </source>
</reference>
<name>B9SX47_RICCO</name>
<dbReference type="Pfam" id="PF13456">
    <property type="entry name" value="RVT_3"/>
    <property type="match status" value="1"/>
</dbReference>
<dbReference type="Proteomes" id="UP000008311">
    <property type="component" value="Unassembled WGS sequence"/>
</dbReference>
<accession>B9SX47</accession>
<dbReference type="InParanoid" id="B9SX47"/>
<dbReference type="GO" id="GO:0004523">
    <property type="term" value="F:RNA-DNA hybrid ribonuclease activity"/>
    <property type="evidence" value="ECO:0007669"/>
    <property type="project" value="InterPro"/>
</dbReference>
<evidence type="ECO:0000259" key="1">
    <source>
        <dbReference type="Pfam" id="PF13456"/>
    </source>
</evidence>
<dbReference type="InterPro" id="IPR002156">
    <property type="entry name" value="RNaseH_domain"/>
</dbReference>
<evidence type="ECO:0000313" key="3">
    <source>
        <dbReference type="Proteomes" id="UP000008311"/>
    </source>
</evidence>
<dbReference type="InterPro" id="IPR053151">
    <property type="entry name" value="RNase_H-like"/>
</dbReference>
<dbReference type="Gene3D" id="3.30.420.10">
    <property type="entry name" value="Ribonuclease H-like superfamily/Ribonuclease H"/>
    <property type="match status" value="1"/>
</dbReference>
<gene>
    <name evidence="2" type="ORF">RCOM_0547620</name>
</gene>
<proteinExistence type="predicted"/>
<sequence>MIGGVPPPEGWFKINTDGTWKKSFGIATAAGLFRNSDGQWCGAFAIKLTDCYSAFVAELCSILNGLKIAWDAGFKNIILETDNKISVDTIYGDFDTKCIGDLEDLLITSIKEMLAMAWNVKLQHQYREGNQVAEALANFAVDFPPGKMVMLDYPPESTINLLIEDMHGAKFPRICAA</sequence>